<dbReference type="PROSITE" id="PS51829">
    <property type="entry name" value="P_HOMO_B"/>
    <property type="match status" value="1"/>
</dbReference>
<dbReference type="RefSeq" id="WP_386754840.1">
    <property type="nucleotide sequence ID" value="NZ_JBHSNM010000002.1"/>
</dbReference>
<evidence type="ECO:0000313" key="5">
    <source>
        <dbReference type="EMBL" id="MFC5569983.1"/>
    </source>
</evidence>
<accession>A0ABW0SLL8</accession>
<dbReference type="InterPro" id="IPR002884">
    <property type="entry name" value="P_dom"/>
</dbReference>
<reference evidence="6" key="1">
    <citation type="journal article" date="2019" name="Int. J. Syst. Evol. Microbiol.">
        <title>The Global Catalogue of Microorganisms (GCM) 10K type strain sequencing project: providing services to taxonomists for standard genome sequencing and annotation.</title>
        <authorList>
            <consortium name="The Broad Institute Genomics Platform"/>
            <consortium name="The Broad Institute Genome Sequencing Center for Infectious Disease"/>
            <person name="Wu L."/>
            <person name="Ma J."/>
        </authorList>
    </citation>
    <scope>NUCLEOTIDE SEQUENCE [LARGE SCALE GENOMIC DNA]</scope>
    <source>
        <strain evidence="6">KACC 11407</strain>
    </source>
</reference>
<sequence length="129" mass="13433">MSLLGDYSTGGGGGTQTYSNSSDYSIPDNNATGISSPITVSGRSGNAPSNASISVNVVHTYVGDLKLDLIAPDGSVYNLRSNTGGSADNIVETYTKNLSTEALNGTWKLRVIDNAGQDTGYINSWSITF</sequence>
<evidence type="ECO:0000256" key="2">
    <source>
        <dbReference type="ARBA" id="ARBA00022801"/>
    </source>
</evidence>
<feature type="domain" description="P/Homo B" evidence="4">
    <location>
        <begin position="13"/>
        <end position="129"/>
    </location>
</feature>
<evidence type="ECO:0000313" key="6">
    <source>
        <dbReference type="Proteomes" id="UP001596036"/>
    </source>
</evidence>
<dbReference type="EMBL" id="JBHSNM010000002">
    <property type="protein sequence ID" value="MFC5569983.1"/>
    <property type="molecule type" value="Genomic_DNA"/>
</dbReference>
<dbReference type="Gene3D" id="2.60.120.260">
    <property type="entry name" value="Galactose-binding domain-like"/>
    <property type="match status" value="1"/>
</dbReference>
<organism evidence="5 6">
    <name type="scientific">Lysobacter yangpyeongensis</name>
    <dbReference type="NCBI Taxonomy" id="346182"/>
    <lineage>
        <taxon>Bacteria</taxon>
        <taxon>Pseudomonadati</taxon>
        <taxon>Pseudomonadota</taxon>
        <taxon>Gammaproteobacteria</taxon>
        <taxon>Lysobacterales</taxon>
        <taxon>Lysobacteraceae</taxon>
        <taxon>Lysobacter</taxon>
    </lineage>
</organism>
<feature type="region of interest" description="Disordered" evidence="3">
    <location>
        <begin position="1"/>
        <end position="24"/>
    </location>
</feature>
<keyword evidence="1" id="KW-0645">Protease</keyword>
<dbReference type="Proteomes" id="UP001596036">
    <property type="component" value="Unassembled WGS sequence"/>
</dbReference>
<dbReference type="SUPFAM" id="SSF49785">
    <property type="entry name" value="Galactose-binding domain-like"/>
    <property type="match status" value="1"/>
</dbReference>
<evidence type="ECO:0000256" key="3">
    <source>
        <dbReference type="SAM" id="MobiDB-lite"/>
    </source>
</evidence>
<dbReference type="InterPro" id="IPR008979">
    <property type="entry name" value="Galactose-bd-like_sf"/>
</dbReference>
<protein>
    <submittedName>
        <fullName evidence="5">Proprotein convertase P-domain-containing protein</fullName>
    </submittedName>
</protein>
<dbReference type="Pfam" id="PF01483">
    <property type="entry name" value="P_proprotein"/>
    <property type="match status" value="1"/>
</dbReference>
<proteinExistence type="predicted"/>
<evidence type="ECO:0000256" key="1">
    <source>
        <dbReference type="ARBA" id="ARBA00022670"/>
    </source>
</evidence>
<comment type="caution">
    <text evidence="5">The sequence shown here is derived from an EMBL/GenBank/DDBJ whole genome shotgun (WGS) entry which is preliminary data.</text>
</comment>
<evidence type="ECO:0000259" key="4">
    <source>
        <dbReference type="PROSITE" id="PS51829"/>
    </source>
</evidence>
<keyword evidence="2" id="KW-0378">Hydrolase</keyword>
<name>A0ABW0SLL8_9GAMM</name>
<keyword evidence="6" id="KW-1185">Reference proteome</keyword>
<gene>
    <name evidence="5" type="ORF">ACFPN1_07925</name>
</gene>